<evidence type="ECO:0000256" key="1">
    <source>
        <dbReference type="SAM" id="MobiDB-lite"/>
    </source>
</evidence>
<dbReference type="InterPro" id="IPR043128">
    <property type="entry name" value="Rev_trsase/Diguanyl_cyclase"/>
</dbReference>
<sequence length="347" mass="36591">MRTTTDGSSRRTPAAEAARGLGLIGLLSSAFVLVSTFTPGQHLAVDGAGVRWVCLATAVLAASMYLPVWGRLPHRATLAMVPLALALIAVHNSVGGDDPYRYGVFYLLLYVWLGIHHPRWTSLSTAPLALVSYTVPLLLLHHPGSAWTAVYAVPVFVVVGEVIAARSRALGRANAELRRLAHTDPLTGLLDRRAFTTSAERLKAGGETGVLVAFLDLDGFKPVNDRLGHAAGDALLQRIAAYLVSDVRSGDLVGRLGGDEFALLLRGASASDAEAVVERVRAAVVEASPPGVPVGASVGLSRLDDHPDVETALRAADAAMYEVKRATHRASGSAPRPETSPAERSRA</sequence>
<dbReference type="PANTHER" id="PTHR45138:SF9">
    <property type="entry name" value="DIGUANYLATE CYCLASE DGCM-RELATED"/>
    <property type="match status" value="1"/>
</dbReference>
<evidence type="ECO:0000259" key="3">
    <source>
        <dbReference type="PROSITE" id="PS50887"/>
    </source>
</evidence>
<name>A0A5C8ZD06_9ACTN</name>
<dbReference type="AlphaFoldDB" id="A0A5C8ZD06"/>
<gene>
    <name evidence="4" type="ORF">FMM08_16205</name>
</gene>
<comment type="caution">
    <text evidence="4">The sequence shown here is derived from an EMBL/GenBank/DDBJ whole genome shotgun (WGS) entry which is preliminary data.</text>
</comment>
<dbReference type="InterPro" id="IPR050469">
    <property type="entry name" value="Diguanylate_Cyclase"/>
</dbReference>
<dbReference type="PROSITE" id="PS50887">
    <property type="entry name" value="GGDEF"/>
    <property type="match status" value="1"/>
</dbReference>
<accession>A0A5C8ZD06</accession>
<dbReference type="InterPro" id="IPR000160">
    <property type="entry name" value="GGDEF_dom"/>
</dbReference>
<evidence type="ECO:0000313" key="5">
    <source>
        <dbReference type="Proteomes" id="UP000321234"/>
    </source>
</evidence>
<dbReference type="GO" id="GO:0052621">
    <property type="term" value="F:diguanylate cyclase activity"/>
    <property type="evidence" value="ECO:0007669"/>
    <property type="project" value="TreeGrafter"/>
</dbReference>
<dbReference type="InterPro" id="IPR029787">
    <property type="entry name" value="Nucleotide_cyclase"/>
</dbReference>
<feature type="transmembrane region" description="Helical" evidence="2">
    <location>
        <begin position="50"/>
        <end position="69"/>
    </location>
</feature>
<dbReference type="SMART" id="SM00267">
    <property type="entry name" value="GGDEF"/>
    <property type="match status" value="1"/>
</dbReference>
<dbReference type="Pfam" id="PF00990">
    <property type="entry name" value="GGDEF"/>
    <property type="match status" value="1"/>
</dbReference>
<dbReference type="CDD" id="cd01949">
    <property type="entry name" value="GGDEF"/>
    <property type="match status" value="1"/>
</dbReference>
<dbReference type="RefSeq" id="WP_147927433.1">
    <property type="nucleotide sequence ID" value="NZ_VKAC01000010.1"/>
</dbReference>
<evidence type="ECO:0000256" key="2">
    <source>
        <dbReference type="SAM" id="Phobius"/>
    </source>
</evidence>
<dbReference type="OrthoDB" id="23692at2"/>
<keyword evidence="2" id="KW-0472">Membrane</keyword>
<keyword evidence="5" id="KW-1185">Reference proteome</keyword>
<keyword evidence="2" id="KW-1133">Transmembrane helix</keyword>
<feature type="domain" description="GGDEF" evidence="3">
    <location>
        <begin position="208"/>
        <end position="337"/>
    </location>
</feature>
<dbReference type="PANTHER" id="PTHR45138">
    <property type="entry name" value="REGULATORY COMPONENTS OF SENSORY TRANSDUCTION SYSTEM"/>
    <property type="match status" value="1"/>
</dbReference>
<evidence type="ECO:0000313" key="4">
    <source>
        <dbReference type="EMBL" id="TXR55043.1"/>
    </source>
</evidence>
<dbReference type="NCBIfam" id="TIGR00254">
    <property type="entry name" value="GGDEF"/>
    <property type="match status" value="1"/>
</dbReference>
<keyword evidence="2" id="KW-0812">Transmembrane</keyword>
<dbReference type="Proteomes" id="UP000321234">
    <property type="component" value="Unassembled WGS sequence"/>
</dbReference>
<feature type="transmembrane region" description="Helical" evidence="2">
    <location>
        <begin position="76"/>
        <end position="94"/>
    </location>
</feature>
<feature type="transmembrane region" description="Helical" evidence="2">
    <location>
        <begin position="146"/>
        <end position="164"/>
    </location>
</feature>
<protein>
    <submittedName>
        <fullName evidence="4">GGDEF domain-containing protein</fullName>
    </submittedName>
</protein>
<reference evidence="4 5" key="1">
    <citation type="submission" date="2019-07" db="EMBL/GenBank/DDBJ databases">
        <title>Quadrisphaera sp. strain DD2A genome sequencing and assembly.</title>
        <authorList>
            <person name="Kim I."/>
        </authorList>
    </citation>
    <scope>NUCLEOTIDE SEQUENCE [LARGE SCALE GENOMIC DNA]</scope>
    <source>
        <strain evidence="4 5">DD2A</strain>
    </source>
</reference>
<feature type="region of interest" description="Disordered" evidence="1">
    <location>
        <begin position="324"/>
        <end position="347"/>
    </location>
</feature>
<dbReference type="SUPFAM" id="SSF55073">
    <property type="entry name" value="Nucleotide cyclase"/>
    <property type="match status" value="1"/>
</dbReference>
<proteinExistence type="predicted"/>
<feature type="transmembrane region" description="Helical" evidence="2">
    <location>
        <begin position="20"/>
        <end position="38"/>
    </location>
</feature>
<dbReference type="EMBL" id="VKAC01000010">
    <property type="protein sequence ID" value="TXR55043.1"/>
    <property type="molecule type" value="Genomic_DNA"/>
</dbReference>
<dbReference type="Gene3D" id="3.30.70.270">
    <property type="match status" value="1"/>
</dbReference>
<organism evidence="4 5">
    <name type="scientific">Quadrisphaera setariae</name>
    <dbReference type="NCBI Taxonomy" id="2593304"/>
    <lineage>
        <taxon>Bacteria</taxon>
        <taxon>Bacillati</taxon>
        <taxon>Actinomycetota</taxon>
        <taxon>Actinomycetes</taxon>
        <taxon>Kineosporiales</taxon>
        <taxon>Kineosporiaceae</taxon>
        <taxon>Quadrisphaera</taxon>
    </lineage>
</organism>